<reference evidence="2" key="1">
    <citation type="submission" date="2021-02" db="EMBL/GenBank/DDBJ databases">
        <authorList>
            <person name="Dougan E. K."/>
            <person name="Rhodes N."/>
            <person name="Thang M."/>
            <person name="Chan C."/>
        </authorList>
    </citation>
    <scope>NUCLEOTIDE SEQUENCE</scope>
</reference>
<evidence type="ECO:0000256" key="1">
    <source>
        <dbReference type="SAM" id="MobiDB-lite"/>
    </source>
</evidence>
<accession>A0A812MSP0</accession>
<evidence type="ECO:0000313" key="3">
    <source>
        <dbReference type="Proteomes" id="UP000604046"/>
    </source>
</evidence>
<protein>
    <submittedName>
        <fullName evidence="2">Uncharacterized protein</fullName>
    </submittedName>
</protein>
<dbReference type="AlphaFoldDB" id="A0A812MSP0"/>
<evidence type="ECO:0000313" key="2">
    <source>
        <dbReference type="EMBL" id="CAE7282516.1"/>
    </source>
</evidence>
<keyword evidence="3" id="KW-1185">Reference proteome</keyword>
<comment type="caution">
    <text evidence="2">The sequence shown here is derived from an EMBL/GenBank/DDBJ whole genome shotgun (WGS) entry which is preliminary data.</text>
</comment>
<sequence>MTHQRSGAVDGEEFIEFMDTQFVTGHIQRTYRFYMFRNGDGKPHKTMWVTDLNYVKKERDRCLELLQKKSQRRSQETMVKFQSPSSTLHPRVGQVPHGLVLSSSRFLSN</sequence>
<gene>
    <name evidence="2" type="ORF">SNAT2548_LOCUS14976</name>
</gene>
<name>A0A812MSP0_9DINO</name>
<feature type="region of interest" description="Disordered" evidence="1">
    <location>
        <begin position="73"/>
        <end position="93"/>
    </location>
</feature>
<organism evidence="2 3">
    <name type="scientific">Symbiodinium natans</name>
    <dbReference type="NCBI Taxonomy" id="878477"/>
    <lineage>
        <taxon>Eukaryota</taxon>
        <taxon>Sar</taxon>
        <taxon>Alveolata</taxon>
        <taxon>Dinophyceae</taxon>
        <taxon>Suessiales</taxon>
        <taxon>Symbiodiniaceae</taxon>
        <taxon>Symbiodinium</taxon>
    </lineage>
</organism>
<feature type="compositionally biased region" description="Polar residues" evidence="1">
    <location>
        <begin position="76"/>
        <end position="88"/>
    </location>
</feature>
<dbReference type="EMBL" id="CAJNDS010001824">
    <property type="protein sequence ID" value="CAE7282516.1"/>
    <property type="molecule type" value="Genomic_DNA"/>
</dbReference>
<dbReference type="OrthoDB" id="10390239at2759"/>
<proteinExistence type="predicted"/>
<dbReference type="Proteomes" id="UP000604046">
    <property type="component" value="Unassembled WGS sequence"/>
</dbReference>